<proteinExistence type="predicted"/>
<organism evidence="2 3">
    <name type="scientific">Punica granatum</name>
    <name type="common">Pomegranate</name>
    <dbReference type="NCBI Taxonomy" id="22663"/>
    <lineage>
        <taxon>Eukaryota</taxon>
        <taxon>Viridiplantae</taxon>
        <taxon>Streptophyta</taxon>
        <taxon>Embryophyta</taxon>
        <taxon>Tracheophyta</taxon>
        <taxon>Spermatophyta</taxon>
        <taxon>Magnoliopsida</taxon>
        <taxon>eudicotyledons</taxon>
        <taxon>Gunneridae</taxon>
        <taxon>Pentapetalae</taxon>
        <taxon>rosids</taxon>
        <taxon>malvids</taxon>
        <taxon>Myrtales</taxon>
        <taxon>Lythraceae</taxon>
        <taxon>Punica</taxon>
    </lineage>
</organism>
<reference evidence="2 3" key="1">
    <citation type="submission" date="2017-11" db="EMBL/GenBank/DDBJ databases">
        <title>De-novo sequencing of pomegranate (Punica granatum L.) genome.</title>
        <authorList>
            <person name="Akparov Z."/>
            <person name="Amiraslanov A."/>
            <person name="Hajiyeva S."/>
            <person name="Abbasov M."/>
            <person name="Kaur K."/>
            <person name="Hamwieh A."/>
            <person name="Solovyev V."/>
            <person name="Salamov A."/>
            <person name="Braich B."/>
            <person name="Kosarev P."/>
            <person name="Mahmoud A."/>
            <person name="Hajiyev E."/>
            <person name="Babayeva S."/>
            <person name="Izzatullayeva V."/>
            <person name="Mammadov A."/>
            <person name="Mammadov A."/>
            <person name="Sharifova S."/>
            <person name="Ojaghi J."/>
            <person name="Eynullazada K."/>
            <person name="Bayramov B."/>
            <person name="Abdulazimova A."/>
            <person name="Shahmuradov I."/>
        </authorList>
    </citation>
    <scope>NUCLEOTIDE SEQUENCE [LARGE SCALE GENOMIC DNA]</scope>
    <source>
        <strain evidence="3">cv. AG2017</strain>
        <tissue evidence="2">Leaf</tissue>
    </source>
</reference>
<dbReference type="AlphaFoldDB" id="A0A2I0KFP6"/>
<comment type="caution">
    <text evidence="2">The sequence shown here is derived from an EMBL/GenBank/DDBJ whole genome shotgun (WGS) entry which is preliminary data.</text>
</comment>
<evidence type="ECO:0000313" key="3">
    <source>
        <dbReference type="Proteomes" id="UP000233551"/>
    </source>
</evidence>
<sequence>MPRRPLCIKSLGPTKKIEREGRVGATNWQSRHLHRDYRRPLWTPASSVGAGDLGGGIGVANWRPQPRIDRGLRVGGLRSVQGWGRESTIPTPTPTPPPRLSASSVGSNDLGGGVGVANRRINWGLRSASSVGTDNLGGGVKIADWRPRPLIPFRFSL</sequence>
<keyword evidence="3" id="KW-1185">Reference proteome</keyword>
<accession>A0A2I0KFP6</accession>
<name>A0A2I0KFP6_PUNGR</name>
<dbReference type="EMBL" id="PGOL01000621">
    <property type="protein sequence ID" value="PKI67307.1"/>
    <property type="molecule type" value="Genomic_DNA"/>
</dbReference>
<protein>
    <submittedName>
        <fullName evidence="2">Uncharacterized protein</fullName>
    </submittedName>
</protein>
<evidence type="ECO:0000313" key="2">
    <source>
        <dbReference type="EMBL" id="PKI67307.1"/>
    </source>
</evidence>
<gene>
    <name evidence="2" type="ORF">CRG98_012324</name>
</gene>
<dbReference type="Proteomes" id="UP000233551">
    <property type="component" value="Unassembled WGS sequence"/>
</dbReference>
<feature type="region of interest" description="Disordered" evidence="1">
    <location>
        <begin position="79"/>
        <end position="108"/>
    </location>
</feature>
<evidence type="ECO:0000256" key="1">
    <source>
        <dbReference type="SAM" id="MobiDB-lite"/>
    </source>
</evidence>